<proteinExistence type="inferred from homology"/>
<dbReference type="AlphaFoldDB" id="A0A3S1AVE8"/>
<dbReference type="Proteomes" id="UP000271974">
    <property type="component" value="Unassembled WGS sequence"/>
</dbReference>
<comment type="cofactor">
    <cofactor evidence="1 5">
        <name>pyridoxal 5'-phosphate</name>
        <dbReference type="ChEBI" id="CHEBI:597326"/>
    </cofactor>
</comment>
<comment type="similarity">
    <text evidence="5">Belongs to the group II decarboxylase family.</text>
</comment>
<dbReference type="InterPro" id="IPR002129">
    <property type="entry name" value="PyrdxlP-dep_de-COase"/>
</dbReference>
<dbReference type="GO" id="GO:0019752">
    <property type="term" value="P:carboxylic acid metabolic process"/>
    <property type="evidence" value="ECO:0007669"/>
    <property type="project" value="InterPro"/>
</dbReference>
<dbReference type="GO" id="GO:0016831">
    <property type="term" value="F:carboxy-lyase activity"/>
    <property type="evidence" value="ECO:0007669"/>
    <property type="project" value="UniProtKB-KW"/>
</dbReference>
<protein>
    <recommendedName>
        <fullName evidence="8">Dopa decarboxylase</fullName>
    </recommendedName>
</protein>
<dbReference type="PANTHER" id="PTHR11999:SF70">
    <property type="entry name" value="MIP05841P"/>
    <property type="match status" value="1"/>
</dbReference>
<dbReference type="Pfam" id="PF00282">
    <property type="entry name" value="Pyridoxal_deC"/>
    <property type="match status" value="1"/>
</dbReference>
<evidence type="ECO:0000313" key="7">
    <source>
        <dbReference type="Proteomes" id="UP000271974"/>
    </source>
</evidence>
<accession>A0A3S1AVE8</accession>
<evidence type="ECO:0000256" key="3">
    <source>
        <dbReference type="ARBA" id="ARBA00022898"/>
    </source>
</evidence>
<name>A0A3S1AVE8_ELYCH</name>
<dbReference type="InterPro" id="IPR010977">
    <property type="entry name" value="Aromatic_deC"/>
</dbReference>
<dbReference type="PANTHER" id="PTHR11999">
    <property type="entry name" value="GROUP II PYRIDOXAL-5-PHOSPHATE DECARBOXYLASE"/>
    <property type="match status" value="1"/>
</dbReference>
<feature type="non-terminal residue" evidence="6">
    <location>
        <position position="63"/>
    </location>
</feature>
<keyword evidence="2" id="KW-0210">Decarboxylase</keyword>
<sequence length="63" mass="7491">VKSAQELTSALNVDPLYLQHKHDDKAIDFRHWGVPLSRRFRALKLWFVLRTYGVEGLRSRIRE</sequence>
<organism evidence="6 7">
    <name type="scientific">Elysia chlorotica</name>
    <name type="common">Eastern emerald elysia</name>
    <name type="synonym">Sea slug</name>
    <dbReference type="NCBI Taxonomy" id="188477"/>
    <lineage>
        <taxon>Eukaryota</taxon>
        <taxon>Metazoa</taxon>
        <taxon>Spiralia</taxon>
        <taxon>Lophotrochozoa</taxon>
        <taxon>Mollusca</taxon>
        <taxon>Gastropoda</taxon>
        <taxon>Heterobranchia</taxon>
        <taxon>Euthyneura</taxon>
        <taxon>Panpulmonata</taxon>
        <taxon>Sacoglossa</taxon>
        <taxon>Placobranchoidea</taxon>
        <taxon>Plakobranchidae</taxon>
        <taxon>Elysia</taxon>
    </lineage>
</organism>
<gene>
    <name evidence="6" type="ORF">EGW08_023837</name>
</gene>
<dbReference type="SUPFAM" id="SSF53383">
    <property type="entry name" value="PLP-dependent transferases"/>
    <property type="match status" value="1"/>
</dbReference>
<evidence type="ECO:0000256" key="2">
    <source>
        <dbReference type="ARBA" id="ARBA00022793"/>
    </source>
</evidence>
<dbReference type="GO" id="GO:0030170">
    <property type="term" value="F:pyridoxal phosphate binding"/>
    <property type="evidence" value="ECO:0007669"/>
    <property type="project" value="InterPro"/>
</dbReference>
<dbReference type="InterPro" id="IPR015421">
    <property type="entry name" value="PyrdxlP-dep_Trfase_major"/>
</dbReference>
<dbReference type="Gene3D" id="3.40.640.10">
    <property type="entry name" value="Type I PLP-dependent aspartate aminotransferase-like (Major domain)"/>
    <property type="match status" value="1"/>
</dbReference>
<evidence type="ECO:0000256" key="4">
    <source>
        <dbReference type="ARBA" id="ARBA00023239"/>
    </source>
</evidence>
<keyword evidence="3 5" id="KW-0663">Pyridoxal phosphate</keyword>
<evidence type="ECO:0000313" key="6">
    <source>
        <dbReference type="EMBL" id="RUS68401.1"/>
    </source>
</evidence>
<keyword evidence="7" id="KW-1185">Reference proteome</keyword>
<evidence type="ECO:0000256" key="1">
    <source>
        <dbReference type="ARBA" id="ARBA00001933"/>
    </source>
</evidence>
<evidence type="ECO:0008006" key="8">
    <source>
        <dbReference type="Google" id="ProtNLM"/>
    </source>
</evidence>
<dbReference type="EMBL" id="RQTK01003843">
    <property type="protein sequence ID" value="RUS68401.1"/>
    <property type="molecule type" value="Genomic_DNA"/>
</dbReference>
<dbReference type="InterPro" id="IPR015424">
    <property type="entry name" value="PyrdxlP-dep_Trfase"/>
</dbReference>
<comment type="caution">
    <text evidence="6">The sequence shown here is derived from an EMBL/GenBank/DDBJ whole genome shotgun (WGS) entry which is preliminary data.</text>
</comment>
<reference evidence="6 7" key="1">
    <citation type="submission" date="2019-01" db="EMBL/GenBank/DDBJ databases">
        <title>A draft genome assembly of the solar-powered sea slug Elysia chlorotica.</title>
        <authorList>
            <person name="Cai H."/>
            <person name="Li Q."/>
            <person name="Fang X."/>
            <person name="Li J."/>
            <person name="Curtis N.E."/>
            <person name="Altenburger A."/>
            <person name="Shibata T."/>
            <person name="Feng M."/>
            <person name="Maeda T."/>
            <person name="Schwartz J.A."/>
            <person name="Shigenobu S."/>
            <person name="Lundholm N."/>
            <person name="Nishiyama T."/>
            <person name="Yang H."/>
            <person name="Hasebe M."/>
            <person name="Li S."/>
            <person name="Pierce S.K."/>
            <person name="Wang J."/>
        </authorList>
    </citation>
    <scope>NUCLEOTIDE SEQUENCE [LARGE SCALE GENOMIC DNA]</scope>
    <source>
        <strain evidence="6">EC2010</strain>
        <tissue evidence="6">Whole organism of an adult</tissue>
    </source>
</reference>
<feature type="non-terminal residue" evidence="6">
    <location>
        <position position="1"/>
    </location>
</feature>
<evidence type="ECO:0000256" key="5">
    <source>
        <dbReference type="RuleBase" id="RU000382"/>
    </source>
</evidence>
<dbReference type="STRING" id="188477.A0A3S1AVE8"/>
<keyword evidence="4 5" id="KW-0456">Lyase</keyword>
<dbReference type="GO" id="GO:0005737">
    <property type="term" value="C:cytoplasm"/>
    <property type="evidence" value="ECO:0007669"/>
    <property type="project" value="TreeGrafter"/>
</dbReference>
<dbReference type="OrthoDB" id="639767at2759"/>